<sequence length="239" mass="26164">MVDVRRCWATKDLRGAAAVNRGLTAFDLAPIGINAFRVWLFASSSDDEDDTEEVKAPTSALDCLTELENSLPLKRGLSSCYAGKPKSFGNLTDFPLDDSKDLTKKEHHVNKKRRLLLAHKTFYGPRNENGIYLLAVIFVAEDDDTDSQNTGVGLDQAVINSYPKLTFSKREGNWVVHGGEMEGSGKGVICRFGGAVSSGFSAERGGDSTDLAEEARAGSVRLISRCRFLRLRTLLFAIL</sequence>
<keyword evidence="4" id="KW-1185">Reference proteome</keyword>
<protein>
    <submittedName>
        <fullName evidence="3">Uncharacterized protein</fullName>
    </submittedName>
</protein>
<accession>A0ABD3BIS9</accession>
<name>A0ABD3BIS9_9LAMI</name>
<dbReference type="AlphaFoldDB" id="A0ABD3BIS9"/>
<dbReference type="Proteomes" id="UP001632038">
    <property type="component" value="Unassembled WGS sequence"/>
</dbReference>
<comment type="caution">
    <text evidence="3">The sequence shown here is derived from an EMBL/GenBank/DDBJ whole genome shotgun (WGS) entry which is preliminary data.</text>
</comment>
<dbReference type="EMBL" id="JAVIJP010000087">
    <property type="protein sequence ID" value="KAL3616660.1"/>
    <property type="molecule type" value="Genomic_DNA"/>
</dbReference>
<dbReference type="GO" id="GO:0006950">
    <property type="term" value="P:response to stress"/>
    <property type="evidence" value="ECO:0007669"/>
    <property type="project" value="UniProtKB-ARBA"/>
</dbReference>
<organism evidence="3 4">
    <name type="scientific">Castilleja foliolosa</name>
    <dbReference type="NCBI Taxonomy" id="1961234"/>
    <lineage>
        <taxon>Eukaryota</taxon>
        <taxon>Viridiplantae</taxon>
        <taxon>Streptophyta</taxon>
        <taxon>Embryophyta</taxon>
        <taxon>Tracheophyta</taxon>
        <taxon>Spermatophyta</taxon>
        <taxon>Magnoliopsida</taxon>
        <taxon>eudicotyledons</taxon>
        <taxon>Gunneridae</taxon>
        <taxon>Pentapetalae</taxon>
        <taxon>asterids</taxon>
        <taxon>lamiids</taxon>
        <taxon>Lamiales</taxon>
        <taxon>Orobanchaceae</taxon>
        <taxon>Pedicularideae</taxon>
        <taxon>Castillejinae</taxon>
        <taxon>Castilleja</taxon>
    </lineage>
</organism>
<gene>
    <name evidence="3" type="ORF">CASFOL_039054</name>
</gene>
<dbReference type="PANTHER" id="PTHR33172:SF91">
    <property type="entry name" value="PROTEIN OXIDATIVE STRESS 3 LIKE 5"/>
    <property type="match status" value="1"/>
</dbReference>
<dbReference type="PANTHER" id="PTHR33172">
    <property type="entry name" value="OS08G0516900 PROTEIN"/>
    <property type="match status" value="1"/>
</dbReference>
<evidence type="ECO:0000256" key="2">
    <source>
        <dbReference type="ARBA" id="ARBA00023242"/>
    </source>
</evidence>
<evidence type="ECO:0000313" key="4">
    <source>
        <dbReference type="Proteomes" id="UP001632038"/>
    </source>
</evidence>
<evidence type="ECO:0000256" key="1">
    <source>
        <dbReference type="ARBA" id="ARBA00004123"/>
    </source>
</evidence>
<proteinExistence type="predicted"/>
<keyword evidence="2" id="KW-0539">Nucleus</keyword>
<dbReference type="GO" id="GO:0005634">
    <property type="term" value="C:nucleus"/>
    <property type="evidence" value="ECO:0007669"/>
    <property type="project" value="UniProtKB-SubCell"/>
</dbReference>
<dbReference type="InterPro" id="IPR051992">
    <property type="entry name" value="OxStress_Response_Reg"/>
</dbReference>
<comment type="subcellular location">
    <subcellularLocation>
        <location evidence="1">Nucleus</location>
    </subcellularLocation>
</comment>
<evidence type="ECO:0000313" key="3">
    <source>
        <dbReference type="EMBL" id="KAL3616660.1"/>
    </source>
</evidence>
<reference evidence="4" key="1">
    <citation type="journal article" date="2024" name="IScience">
        <title>Strigolactones Initiate the Formation of Haustorium-like Structures in Castilleja.</title>
        <authorList>
            <person name="Buerger M."/>
            <person name="Peterson D."/>
            <person name="Chory J."/>
        </authorList>
    </citation>
    <scope>NUCLEOTIDE SEQUENCE [LARGE SCALE GENOMIC DNA]</scope>
</reference>